<evidence type="ECO:0000256" key="1">
    <source>
        <dbReference type="SAM" id="Phobius"/>
    </source>
</evidence>
<protein>
    <submittedName>
        <fullName evidence="2">Uncharacterized protein</fullName>
    </submittedName>
</protein>
<organism evidence="2">
    <name type="scientific">viral metagenome</name>
    <dbReference type="NCBI Taxonomy" id="1070528"/>
    <lineage>
        <taxon>unclassified sequences</taxon>
        <taxon>metagenomes</taxon>
        <taxon>organismal metagenomes</taxon>
    </lineage>
</organism>
<dbReference type="AlphaFoldDB" id="A0A6C0D414"/>
<proteinExistence type="predicted"/>
<keyword evidence="1" id="KW-0472">Membrane</keyword>
<reference evidence="2" key="1">
    <citation type="journal article" date="2020" name="Nature">
        <title>Giant virus diversity and host interactions through global metagenomics.</title>
        <authorList>
            <person name="Schulz F."/>
            <person name="Roux S."/>
            <person name="Paez-Espino D."/>
            <person name="Jungbluth S."/>
            <person name="Walsh D.A."/>
            <person name="Denef V.J."/>
            <person name="McMahon K.D."/>
            <person name="Konstantinidis K.T."/>
            <person name="Eloe-Fadrosh E.A."/>
            <person name="Kyrpides N.C."/>
            <person name="Woyke T."/>
        </authorList>
    </citation>
    <scope>NUCLEOTIDE SEQUENCE</scope>
    <source>
        <strain evidence="2">GVMAG-M-3300023174-107</strain>
    </source>
</reference>
<accession>A0A6C0D414</accession>
<keyword evidence="1" id="KW-0812">Transmembrane</keyword>
<sequence length="230" mass="26182">MSRLINLGSNIINLGLGVRTLFVSNSHHNDSQLLTYAASINEHQNKADDDEYEQKNNEVQTVMLLSSLFMGGGFQIISGSHSNTILFTVSLSLAISFLFLSVLFGLATIHKMAKFMAGRARERNRQLRNIRQELMQGVTPPCVQILTTNPRVVHNGILIETFHDWFVYKCDVLCFMHLIFFKLGSVSIMITMISIITNIFVIPMVSSIIIFFVLEWKERSEVRIEWDLPV</sequence>
<feature type="transmembrane region" description="Helical" evidence="1">
    <location>
        <begin position="189"/>
        <end position="214"/>
    </location>
</feature>
<feature type="transmembrane region" description="Helical" evidence="1">
    <location>
        <begin position="62"/>
        <end position="79"/>
    </location>
</feature>
<name>A0A6C0D414_9ZZZZ</name>
<keyword evidence="1" id="KW-1133">Transmembrane helix</keyword>
<dbReference type="EMBL" id="MN739520">
    <property type="protein sequence ID" value="QHT10445.1"/>
    <property type="molecule type" value="Genomic_DNA"/>
</dbReference>
<evidence type="ECO:0000313" key="2">
    <source>
        <dbReference type="EMBL" id="QHT10445.1"/>
    </source>
</evidence>
<feature type="transmembrane region" description="Helical" evidence="1">
    <location>
        <begin position="85"/>
        <end position="109"/>
    </location>
</feature>